<dbReference type="OrthoDB" id="8068875at2759"/>
<reference evidence="8 9" key="1">
    <citation type="journal article" date="2019" name="Plant Biotechnol. J.">
        <title>The red bayberry genome and genetic basis of sex determination.</title>
        <authorList>
            <person name="Jia H.M."/>
            <person name="Jia H.J."/>
            <person name="Cai Q.L."/>
            <person name="Wang Y."/>
            <person name="Zhao H.B."/>
            <person name="Yang W.F."/>
            <person name="Wang G.Y."/>
            <person name="Li Y.H."/>
            <person name="Zhan D.L."/>
            <person name="Shen Y.T."/>
            <person name="Niu Q.F."/>
            <person name="Chang L."/>
            <person name="Qiu J."/>
            <person name="Zhao L."/>
            <person name="Xie H.B."/>
            <person name="Fu W.Y."/>
            <person name="Jin J."/>
            <person name="Li X.W."/>
            <person name="Jiao Y."/>
            <person name="Zhou C.C."/>
            <person name="Tu T."/>
            <person name="Chai C.Y."/>
            <person name="Gao J.L."/>
            <person name="Fan L.J."/>
            <person name="van de Weg E."/>
            <person name="Wang J.Y."/>
            <person name="Gao Z.S."/>
        </authorList>
    </citation>
    <scope>NUCLEOTIDE SEQUENCE [LARGE SCALE GENOMIC DNA]</scope>
    <source>
        <tissue evidence="8">Leaves</tissue>
    </source>
</reference>
<gene>
    <name evidence="8" type="ORF">CJ030_MR0G007600</name>
</gene>
<comment type="pathway">
    <text evidence="2">Protein modification; protein ubiquitination.</text>
</comment>
<comment type="caution">
    <text evidence="8">The sequence shown here is derived from an EMBL/GenBank/DDBJ whole genome shotgun (WGS) entry which is preliminary data.</text>
</comment>
<evidence type="ECO:0000256" key="1">
    <source>
        <dbReference type="ARBA" id="ARBA00000885"/>
    </source>
</evidence>
<dbReference type="InterPro" id="IPR035983">
    <property type="entry name" value="Hect_E3_ubiquitin_ligase"/>
</dbReference>
<protein>
    <recommendedName>
        <fullName evidence="3">HECT-type E3 ubiquitin transferase</fullName>
        <ecNumber evidence="3">2.3.2.26</ecNumber>
    </recommendedName>
</protein>
<dbReference type="EC" id="2.3.2.26" evidence="3"/>
<evidence type="ECO:0000256" key="2">
    <source>
        <dbReference type="ARBA" id="ARBA00004906"/>
    </source>
</evidence>
<dbReference type="InterPro" id="IPR050409">
    <property type="entry name" value="E3_ubiq-protein_ligase"/>
</dbReference>
<evidence type="ECO:0000259" key="7">
    <source>
        <dbReference type="PROSITE" id="PS50237"/>
    </source>
</evidence>
<comment type="caution">
    <text evidence="6">Lacks conserved residue(s) required for the propagation of feature annotation.</text>
</comment>
<dbReference type="EMBL" id="RXIC02000177">
    <property type="protein sequence ID" value="KAB1200340.1"/>
    <property type="molecule type" value="Genomic_DNA"/>
</dbReference>
<dbReference type="SUPFAM" id="SSF56204">
    <property type="entry name" value="Hect, E3 ligase catalytic domain"/>
    <property type="match status" value="1"/>
</dbReference>
<accession>A0A6A1UMF9</accession>
<proteinExistence type="predicted"/>
<dbReference type="GO" id="GO:0061630">
    <property type="term" value="F:ubiquitin protein ligase activity"/>
    <property type="evidence" value="ECO:0007669"/>
    <property type="project" value="UniProtKB-EC"/>
</dbReference>
<feature type="domain" description="HECT" evidence="7">
    <location>
        <begin position="337"/>
        <end position="394"/>
    </location>
</feature>
<evidence type="ECO:0000256" key="6">
    <source>
        <dbReference type="PROSITE-ProRule" id="PRU00104"/>
    </source>
</evidence>
<evidence type="ECO:0000313" key="8">
    <source>
        <dbReference type="EMBL" id="KAB1200340.1"/>
    </source>
</evidence>
<keyword evidence="5 6" id="KW-0833">Ubl conjugation pathway</keyword>
<dbReference type="GO" id="GO:0006511">
    <property type="term" value="P:ubiquitin-dependent protein catabolic process"/>
    <property type="evidence" value="ECO:0007669"/>
    <property type="project" value="TreeGrafter"/>
</dbReference>
<dbReference type="Proteomes" id="UP000516437">
    <property type="component" value="Unassembled WGS sequence"/>
</dbReference>
<name>A0A6A1UMF9_9ROSI</name>
<dbReference type="InterPro" id="IPR000569">
    <property type="entry name" value="HECT_dom"/>
</dbReference>
<evidence type="ECO:0000256" key="3">
    <source>
        <dbReference type="ARBA" id="ARBA00012485"/>
    </source>
</evidence>
<evidence type="ECO:0000313" key="9">
    <source>
        <dbReference type="Proteomes" id="UP000516437"/>
    </source>
</evidence>
<keyword evidence="4" id="KW-0808">Transferase</keyword>
<dbReference type="AlphaFoldDB" id="A0A6A1UMF9"/>
<evidence type="ECO:0000256" key="5">
    <source>
        <dbReference type="ARBA" id="ARBA00022786"/>
    </source>
</evidence>
<organism evidence="8 9">
    <name type="scientific">Morella rubra</name>
    <name type="common">Chinese bayberry</name>
    <dbReference type="NCBI Taxonomy" id="262757"/>
    <lineage>
        <taxon>Eukaryota</taxon>
        <taxon>Viridiplantae</taxon>
        <taxon>Streptophyta</taxon>
        <taxon>Embryophyta</taxon>
        <taxon>Tracheophyta</taxon>
        <taxon>Spermatophyta</taxon>
        <taxon>Magnoliopsida</taxon>
        <taxon>eudicotyledons</taxon>
        <taxon>Gunneridae</taxon>
        <taxon>Pentapetalae</taxon>
        <taxon>rosids</taxon>
        <taxon>fabids</taxon>
        <taxon>Fagales</taxon>
        <taxon>Myricaceae</taxon>
        <taxon>Morella</taxon>
    </lineage>
</organism>
<dbReference type="GO" id="GO:0005737">
    <property type="term" value="C:cytoplasm"/>
    <property type="evidence" value="ECO:0007669"/>
    <property type="project" value="TreeGrafter"/>
</dbReference>
<dbReference type="PANTHER" id="PTHR11254:SF424">
    <property type="entry name" value="E3 UBIQUITIN-PROTEIN LIGASE UPL5"/>
    <property type="match status" value="1"/>
</dbReference>
<evidence type="ECO:0000256" key="4">
    <source>
        <dbReference type="ARBA" id="ARBA00022679"/>
    </source>
</evidence>
<comment type="catalytic activity">
    <reaction evidence="1">
        <text>S-ubiquitinyl-[E2 ubiquitin-conjugating enzyme]-L-cysteine + [acceptor protein]-L-lysine = [E2 ubiquitin-conjugating enzyme]-L-cysteine + N(6)-ubiquitinyl-[acceptor protein]-L-lysine.</text>
        <dbReference type="EC" id="2.3.2.26"/>
    </reaction>
</comment>
<dbReference type="PROSITE" id="PS50237">
    <property type="entry name" value="HECT"/>
    <property type="match status" value="1"/>
</dbReference>
<dbReference type="Gene3D" id="3.90.1750.10">
    <property type="entry name" value="Hect, E3 ligase catalytic domains"/>
    <property type="match status" value="1"/>
</dbReference>
<keyword evidence="9" id="KW-1185">Reference proteome</keyword>
<dbReference type="PANTHER" id="PTHR11254">
    <property type="entry name" value="HECT DOMAIN UBIQUITIN-PROTEIN LIGASE"/>
    <property type="match status" value="1"/>
</dbReference>
<dbReference type="GO" id="GO:0000209">
    <property type="term" value="P:protein polyubiquitination"/>
    <property type="evidence" value="ECO:0007669"/>
    <property type="project" value="TreeGrafter"/>
</dbReference>
<sequence>MTDFLTETPKDEERGPGHLQIFLSCSAPAALVMLYMSPTIGNKDCADSSIRHFLNSSRNSLPKPYHHYCAPIVLEFCKLLRRAAHDDPLYLSCRSTLGSLLEPIGLLENSKRIIVMQEIFPFVSELGNRLSRDLLMSMESPSSVGPLLSDVHDFAAFLLPLRTEIMEQVGFQGLIPVSLDAAGYKHPLYGEEIEHLHLLFVDLLKRMGECLHKMEEFLAVKQKGETEIICSGWSQYLAILKELNSISKLYLGAEEEFWTVVRLRKSSLCALIIKHAKRTDDHHWLLERKDVTDFESRRHLAMMLFPEVKEDYEELHEMLIDRSQLLAESFEYISKADPEALHAGLFMEFKNEEATGPGVLREWFFLVCQAIFDPQNALFVACPNDRRRFYPSPSKVQLAFLDSFPEQCYAFVDYRSFSFERNIVEHDD</sequence>